<gene>
    <name evidence="1" type="ORF">PQG83_06315</name>
</gene>
<dbReference type="EMBL" id="CP116968">
    <property type="protein sequence ID" value="WNM63366.1"/>
    <property type="molecule type" value="Genomic_DNA"/>
</dbReference>
<dbReference type="RefSeq" id="WP_312747915.1">
    <property type="nucleotide sequence ID" value="NZ_CP116968.1"/>
</dbReference>
<dbReference type="KEGG" id="nneo:PQG83_06315"/>
<dbReference type="AlphaFoldDB" id="A0AA96GK18"/>
<name>A0AA96GK18_9BACT</name>
<accession>A0AA96GK18</accession>
<dbReference type="Proteomes" id="UP001302494">
    <property type="component" value="Chromosome"/>
</dbReference>
<keyword evidence="2" id="KW-1185">Reference proteome</keyword>
<organism evidence="1 2">
    <name type="scientific">Candidatus Nitrospira neomarina</name>
    <dbReference type="NCBI Taxonomy" id="3020899"/>
    <lineage>
        <taxon>Bacteria</taxon>
        <taxon>Pseudomonadati</taxon>
        <taxon>Nitrospirota</taxon>
        <taxon>Nitrospiria</taxon>
        <taxon>Nitrospirales</taxon>
        <taxon>Nitrospiraceae</taxon>
        <taxon>Nitrospira</taxon>
    </lineage>
</organism>
<sequence>MRYIPLRKQTPDAAWLANASTLLTQLKDAPDAESRNKIIADNGAVWGEMKQWLLKLSHQKCWFSEAKDCFSHWDVEHYRPKKSAKDTDGKVYDGYWWLAFDWLNFRICGNAGNRKKGTFFPLRAGCPRCAPLGDLRHEDAQLLDPIDEDDPALLSFNVEGRAIPAAHVTDEWEKARVEYSVERYNLDFPPLMDKRKTVWAECWNRIQEYLDELTLYHTDRTNGIAKDRYKQAARHLRELMHEEKELSAVAKACILSTGDPRLAGLIQSA</sequence>
<evidence type="ECO:0000313" key="2">
    <source>
        <dbReference type="Proteomes" id="UP001302494"/>
    </source>
</evidence>
<reference evidence="1 2" key="1">
    <citation type="submission" date="2023-01" db="EMBL/GenBank/DDBJ databases">
        <title>Cultivation and genomic characterization of new, ubiquitous marine nitrite-oxidizing bacteria from the Nitrospirales.</title>
        <authorList>
            <person name="Mueller A.J."/>
            <person name="Daebeler A."/>
            <person name="Herbold C.W."/>
            <person name="Kirkegaard R.H."/>
            <person name="Daims H."/>
        </authorList>
    </citation>
    <scope>NUCLEOTIDE SEQUENCE [LARGE SCALE GENOMIC DNA]</scope>
    <source>
        <strain evidence="1 2">DK</strain>
    </source>
</reference>
<evidence type="ECO:0000313" key="1">
    <source>
        <dbReference type="EMBL" id="WNM63366.1"/>
    </source>
</evidence>
<proteinExistence type="predicted"/>
<evidence type="ECO:0008006" key="3">
    <source>
        <dbReference type="Google" id="ProtNLM"/>
    </source>
</evidence>
<protein>
    <recommendedName>
        <fullName evidence="3">TIGR02646 family protein</fullName>
    </recommendedName>
</protein>